<reference evidence="8" key="2">
    <citation type="journal article" date="2021" name="PeerJ">
        <title>Extensive microbial diversity within the chicken gut microbiome revealed by metagenomics and culture.</title>
        <authorList>
            <person name="Gilroy R."/>
            <person name="Ravi A."/>
            <person name="Getino M."/>
            <person name="Pursley I."/>
            <person name="Horton D.L."/>
            <person name="Alikhan N.F."/>
            <person name="Baker D."/>
            <person name="Gharbi K."/>
            <person name="Hall N."/>
            <person name="Watson M."/>
            <person name="Adriaenssens E.M."/>
            <person name="Foster-Nyarko E."/>
            <person name="Jarju S."/>
            <person name="Secka A."/>
            <person name="Antonio M."/>
            <person name="Oren A."/>
            <person name="Chaudhuri R.R."/>
            <person name="La Ragione R."/>
            <person name="Hildebrand F."/>
            <person name="Pallen M.J."/>
        </authorList>
    </citation>
    <scope>NUCLEOTIDE SEQUENCE</scope>
    <source>
        <strain evidence="8">ChiBcec2-4451</strain>
    </source>
</reference>
<feature type="transmembrane region" description="Helical" evidence="6">
    <location>
        <begin position="257"/>
        <end position="276"/>
    </location>
</feature>
<dbReference type="InterPro" id="IPR051449">
    <property type="entry name" value="ABC-2_transporter_component"/>
</dbReference>
<keyword evidence="2" id="KW-1003">Cell membrane</keyword>
<protein>
    <submittedName>
        <fullName evidence="8">ABC transporter permease</fullName>
    </submittedName>
</protein>
<evidence type="ECO:0000256" key="4">
    <source>
        <dbReference type="ARBA" id="ARBA00022989"/>
    </source>
</evidence>
<accession>A0A9D1NUA6</accession>
<feature type="transmembrane region" description="Helical" evidence="6">
    <location>
        <begin position="345"/>
        <end position="366"/>
    </location>
</feature>
<evidence type="ECO:0000313" key="8">
    <source>
        <dbReference type="EMBL" id="HIV12992.1"/>
    </source>
</evidence>
<feature type="transmembrane region" description="Helical" evidence="6">
    <location>
        <begin position="175"/>
        <end position="196"/>
    </location>
</feature>
<keyword evidence="4 6" id="KW-1133">Transmembrane helix</keyword>
<evidence type="ECO:0000256" key="3">
    <source>
        <dbReference type="ARBA" id="ARBA00022692"/>
    </source>
</evidence>
<feature type="transmembrane region" description="Helical" evidence="6">
    <location>
        <begin position="288"/>
        <end position="306"/>
    </location>
</feature>
<keyword evidence="3 6" id="KW-0812">Transmembrane</keyword>
<evidence type="ECO:0000256" key="2">
    <source>
        <dbReference type="ARBA" id="ARBA00022475"/>
    </source>
</evidence>
<evidence type="ECO:0000256" key="5">
    <source>
        <dbReference type="ARBA" id="ARBA00023136"/>
    </source>
</evidence>
<proteinExistence type="predicted"/>
<evidence type="ECO:0000256" key="6">
    <source>
        <dbReference type="SAM" id="Phobius"/>
    </source>
</evidence>
<evidence type="ECO:0000256" key="1">
    <source>
        <dbReference type="ARBA" id="ARBA00004651"/>
    </source>
</evidence>
<dbReference type="PANTHER" id="PTHR30294:SF38">
    <property type="entry name" value="TRANSPORT PERMEASE PROTEIN"/>
    <property type="match status" value="1"/>
</dbReference>
<feature type="domain" description="ABC-2 type transporter transmembrane" evidence="7">
    <location>
        <begin position="18"/>
        <end position="364"/>
    </location>
</feature>
<comment type="subcellular location">
    <subcellularLocation>
        <location evidence="1">Cell membrane</location>
        <topology evidence="1">Multi-pass membrane protein</topology>
    </subcellularLocation>
</comment>
<reference evidence="8" key="1">
    <citation type="submission" date="2020-10" db="EMBL/GenBank/DDBJ databases">
        <authorList>
            <person name="Gilroy R."/>
        </authorList>
    </citation>
    <scope>NUCLEOTIDE SEQUENCE</scope>
    <source>
        <strain evidence="8">ChiBcec2-4451</strain>
    </source>
</reference>
<organism evidence="8 9">
    <name type="scientific">Candidatus Pullilachnospira stercoravium</name>
    <dbReference type="NCBI Taxonomy" id="2840913"/>
    <lineage>
        <taxon>Bacteria</taxon>
        <taxon>Bacillati</taxon>
        <taxon>Bacillota</taxon>
        <taxon>Clostridia</taxon>
        <taxon>Lachnospirales</taxon>
        <taxon>Lachnospiraceae</taxon>
        <taxon>Lachnospiraceae incertae sedis</taxon>
        <taxon>Candidatus Pullilachnospira</taxon>
    </lineage>
</organism>
<feature type="transmembrane region" description="Helical" evidence="6">
    <location>
        <begin position="217"/>
        <end position="245"/>
    </location>
</feature>
<keyword evidence="5 6" id="KW-0472">Membrane</keyword>
<dbReference type="GO" id="GO:0140359">
    <property type="term" value="F:ABC-type transporter activity"/>
    <property type="evidence" value="ECO:0007669"/>
    <property type="project" value="InterPro"/>
</dbReference>
<dbReference type="Pfam" id="PF12698">
    <property type="entry name" value="ABC2_membrane_3"/>
    <property type="match status" value="1"/>
</dbReference>
<comment type="caution">
    <text evidence="8">The sequence shown here is derived from an EMBL/GenBank/DDBJ whole genome shotgun (WGS) entry which is preliminary data.</text>
</comment>
<dbReference type="InterPro" id="IPR013525">
    <property type="entry name" value="ABC2_TM"/>
</dbReference>
<dbReference type="Proteomes" id="UP000886723">
    <property type="component" value="Unassembled WGS sequence"/>
</dbReference>
<feature type="transmembrane region" description="Helical" evidence="6">
    <location>
        <begin position="16"/>
        <end position="36"/>
    </location>
</feature>
<sequence>MNSYIKIVKICLRNKMAIVWMFLFPIILSTLFYFAFGSLDEEGQLEQISVAWAETSDGEADVLLSVLEELSGSGENALLDLKKVSGTQEAEDLLRDGAVDGYISMENGSPLLTVQESGTSQTILRSILTRYLQIRSLLDAGADPSSIQTLFTGNSDTSISVDNVSGDRSVSGTVIYFYSLLAMVCLYAGFLGNVAVELRQANLSAVGARRCVAPQRPLLSLLVDLLAYLTVSFMSVGLSVLYMAVVLDVDFGGKWPMVLLTCFCGTLVGLLFGAAISITNRLSEGVKTGIVIIVTMICSFLAGLMLEGISYQIQTHCPILALINPASRIADAFYCLYYYDNYGRFFQNIGILAVMAAVLLVIILIFERRQQYESI</sequence>
<dbReference type="EMBL" id="DVON01000167">
    <property type="protein sequence ID" value="HIV12992.1"/>
    <property type="molecule type" value="Genomic_DNA"/>
</dbReference>
<evidence type="ECO:0000313" key="9">
    <source>
        <dbReference type="Proteomes" id="UP000886723"/>
    </source>
</evidence>
<evidence type="ECO:0000259" key="7">
    <source>
        <dbReference type="Pfam" id="PF12698"/>
    </source>
</evidence>
<dbReference type="PANTHER" id="PTHR30294">
    <property type="entry name" value="MEMBRANE COMPONENT OF ABC TRANSPORTER YHHJ-RELATED"/>
    <property type="match status" value="1"/>
</dbReference>
<dbReference type="AlphaFoldDB" id="A0A9D1NUA6"/>
<dbReference type="GO" id="GO:0005886">
    <property type="term" value="C:plasma membrane"/>
    <property type="evidence" value="ECO:0007669"/>
    <property type="project" value="UniProtKB-SubCell"/>
</dbReference>
<gene>
    <name evidence="8" type="ORF">IAA63_07630</name>
</gene>
<name>A0A9D1NUA6_9FIRM</name>